<sequence>MQLRQQNIYTYVDFDESDGYIKDIILKRVHKTLGAKKEGYQHSLAFKRGVWDGYVDFYDYAENKFPSGLLPKMITLLGELQSRHNFQYEIIDEKSESFLAEEDIDDEIQLLDNNVGKITLRDYQYEAVFNSLVNYNGICKQATNAGKFCPL</sequence>
<dbReference type="Proteomes" id="UP000207597">
    <property type="component" value="Segment"/>
</dbReference>
<keyword evidence="1" id="KW-0067">ATP-binding</keyword>
<evidence type="ECO:0000313" key="2">
    <source>
        <dbReference type="Proteomes" id="UP000207597"/>
    </source>
</evidence>
<reference evidence="1 2" key="1">
    <citation type="journal article" date="2016" name="Virus Genes">
        <title>Genomic analysis of Staphylococcus phage Stau2 isolated from medical specimen.</title>
        <authorList>
            <person name="Hsieh S.E."/>
            <person name="Tseng Y.H."/>
            <person name="Lo H.H."/>
            <person name="Chen S.T."/>
            <person name="Wu C.N."/>
        </authorList>
    </citation>
    <scope>NUCLEOTIDE SEQUENCE [LARGE SCALE GENOMIC DNA]</scope>
</reference>
<keyword evidence="1" id="KW-0378">Hydrolase</keyword>
<dbReference type="InterPro" id="IPR049430">
    <property type="entry name" value="UvsW_N_sf"/>
</dbReference>
<keyword evidence="2" id="KW-1185">Reference proteome</keyword>
<dbReference type="RefSeq" id="YP_009275814.1">
    <property type="nucleotide sequence ID" value="NC_030933.1"/>
</dbReference>
<dbReference type="GeneID" id="28802270"/>
<organism evidence="1 2">
    <name type="scientific">Staphylococcus phage Stau2</name>
    <dbReference type="NCBI Taxonomy" id="1200862"/>
    <lineage>
        <taxon>Viruses</taxon>
        <taxon>Duplodnaviria</taxon>
        <taxon>Heunggongvirae</taxon>
        <taxon>Uroviricota</taxon>
        <taxon>Caudoviricetes</taxon>
        <taxon>Herelleviridae</taxon>
        <taxon>Twortvirinae</taxon>
        <taxon>Silviavirus</taxon>
        <taxon>Silviavirus stau2</taxon>
    </lineage>
</organism>
<dbReference type="KEGG" id="vg:28802270"/>
<accession>A0A0U1ZW06</accession>
<dbReference type="EMBL" id="KP881332">
    <property type="protein sequence ID" value="AKA61308.1"/>
    <property type="molecule type" value="Genomic_DNA"/>
</dbReference>
<name>A0A0U1ZW06_9CAUD</name>
<keyword evidence="1" id="KW-0347">Helicase</keyword>
<dbReference type="SUPFAM" id="SSF52540">
    <property type="entry name" value="P-loop containing nucleoside triphosphate hydrolases"/>
    <property type="match status" value="1"/>
</dbReference>
<dbReference type="InterPro" id="IPR027417">
    <property type="entry name" value="P-loop_NTPase"/>
</dbReference>
<keyword evidence="1" id="KW-0547">Nucleotide-binding</keyword>
<proteinExistence type="predicted"/>
<gene>
    <name evidence="1" type="ORF">Stau2_57</name>
</gene>
<dbReference type="GO" id="GO:0004386">
    <property type="term" value="F:helicase activity"/>
    <property type="evidence" value="ECO:0007669"/>
    <property type="project" value="UniProtKB-KW"/>
</dbReference>
<dbReference type="Gene3D" id="3.30.780.20">
    <property type="match status" value="1"/>
</dbReference>
<protein>
    <submittedName>
        <fullName evidence="1">DNA helicase</fullName>
    </submittedName>
</protein>
<evidence type="ECO:0000313" key="1">
    <source>
        <dbReference type="EMBL" id="AKA61308.1"/>
    </source>
</evidence>